<proteinExistence type="predicted"/>
<protein>
    <recommendedName>
        <fullName evidence="1">ATPase AAA-type core domain-containing protein</fullName>
    </recommendedName>
</protein>
<sequence length="363" mass="41375">MTTGTISYLKIANYRSIDVLELHEIKPFSVFAGPNGAGKSNFFQALDFVNLVIRFGTEEALKQHGGFENIRCWRRHETEARTFEFEIDFSTENADCHRYQLKIHQMDNVSSLEEQFQWLDEEGKMQKIHRVPGENPVALPSNFSMLLILFNHTAMAQFLKNIRFYRIDPIKARMPVKNTDTSELSHDGRNLAGVLHRLGKDDEISETIEEWMNIMVPSLEKISTDWDQLDGSVRLAFQEHALEKRFPASMISEGTINLLSILVALFDRPLPFGISLIDEPESSLHPKAVIELVDSFREIATRSSPIWVTTHHDSLVRVLKNSELWLVDKKTDVTSMKPVPMVDKLSSPLDQAWLCNVLGGGLP</sequence>
<reference evidence="2 3" key="1">
    <citation type="journal article" date="2016" name="Front. Microbiol.">
        <title>Single-Cell (Meta-)Genomics of a Dimorphic Candidatus Thiomargarita nelsonii Reveals Genomic Plasticity.</title>
        <authorList>
            <person name="Flood B.E."/>
            <person name="Fliss P."/>
            <person name="Jones D.S."/>
            <person name="Dick G.J."/>
            <person name="Jain S."/>
            <person name="Kaster A.K."/>
            <person name="Winkel M."/>
            <person name="Mussmann M."/>
            <person name="Bailey J."/>
        </authorList>
    </citation>
    <scope>NUCLEOTIDE SEQUENCE [LARGE SCALE GENOMIC DNA]</scope>
    <source>
        <strain evidence="2">Hydrate Ridge</strain>
    </source>
</reference>
<dbReference type="GO" id="GO:0016887">
    <property type="term" value="F:ATP hydrolysis activity"/>
    <property type="evidence" value="ECO:0007669"/>
    <property type="project" value="InterPro"/>
</dbReference>
<dbReference type="SUPFAM" id="SSF52540">
    <property type="entry name" value="P-loop containing nucleoside triphosphate hydrolases"/>
    <property type="match status" value="1"/>
</dbReference>
<dbReference type="Proteomes" id="UP000030428">
    <property type="component" value="Unassembled WGS sequence"/>
</dbReference>
<dbReference type="PIRSF" id="PIRSF029347">
    <property type="entry name" value="RecF"/>
    <property type="match status" value="1"/>
</dbReference>
<dbReference type="Gene3D" id="3.40.50.300">
    <property type="entry name" value="P-loop containing nucleotide triphosphate hydrolases"/>
    <property type="match status" value="1"/>
</dbReference>
<dbReference type="AlphaFoldDB" id="A0A4E0QWQ5"/>
<evidence type="ECO:0000259" key="1">
    <source>
        <dbReference type="Pfam" id="PF13304"/>
    </source>
</evidence>
<feature type="domain" description="ATPase AAA-type core" evidence="1">
    <location>
        <begin position="211"/>
        <end position="316"/>
    </location>
</feature>
<dbReference type="InterPro" id="IPR003959">
    <property type="entry name" value="ATPase_AAA_core"/>
</dbReference>
<accession>A0A4E0QWQ5</accession>
<dbReference type="InterPro" id="IPR014555">
    <property type="entry name" value="RecF-like"/>
</dbReference>
<dbReference type="EMBL" id="JSZA02000019">
    <property type="protein sequence ID" value="TGO03425.1"/>
    <property type="molecule type" value="Genomic_DNA"/>
</dbReference>
<dbReference type="InterPro" id="IPR027417">
    <property type="entry name" value="P-loop_NTPase"/>
</dbReference>
<dbReference type="PANTHER" id="PTHR40396">
    <property type="entry name" value="ATPASE-LIKE PROTEIN"/>
    <property type="match status" value="1"/>
</dbReference>
<evidence type="ECO:0000313" key="2">
    <source>
        <dbReference type="EMBL" id="TGO03425.1"/>
    </source>
</evidence>
<evidence type="ECO:0000313" key="3">
    <source>
        <dbReference type="Proteomes" id="UP000030428"/>
    </source>
</evidence>
<dbReference type="PANTHER" id="PTHR40396:SF1">
    <property type="entry name" value="ATPASE AAA-TYPE CORE DOMAIN-CONTAINING PROTEIN"/>
    <property type="match status" value="1"/>
</dbReference>
<comment type="caution">
    <text evidence="2">The sequence shown here is derived from an EMBL/GenBank/DDBJ whole genome shotgun (WGS) entry which is preliminary data.</text>
</comment>
<organism evidence="2 3">
    <name type="scientific">Candidatus Thiomargarita nelsonii</name>
    <dbReference type="NCBI Taxonomy" id="1003181"/>
    <lineage>
        <taxon>Bacteria</taxon>
        <taxon>Pseudomonadati</taxon>
        <taxon>Pseudomonadota</taxon>
        <taxon>Gammaproteobacteria</taxon>
        <taxon>Thiotrichales</taxon>
        <taxon>Thiotrichaceae</taxon>
        <taxon>Thiomargarita</taxon>
    </lineage>
</organism>
<dbReference type="GO" id="GO:0005524">
    <property type="term" value="F:ATP binding"/>
    <property type="evidence" value="ECO:0007669"/>
    <property type="project" value="InterPro"/>
</dbReference>
<feature type="domain" description="ATPase AAA-type core" evidence="1">
    <location>
        <begin position="28"/>
        <end position="108"/>
    </location>
</feature>
<name>A0A4E0QWQ5_9GAMM</name>
<dbReference type="Pfam" id="PF13304">
    <property type="entry name" value="AAA_21"/>
    <property type="match status" value="2"/>
</dbReference>
<keyword evidence="3" id="KW-1185">Reference proteome</keyword>
<gene>
    <name evidence="2" type="ORF">PN36_06745</name>
</gene>